<keyword evidence="10" id="KW-1185">Reference proteome</keyword>
<organism evidence="9 10">
    <name type="scientific">Rapidithrix thailandica</name>
    <dbReference type="NCBI Taxonomy" id="413964"/>
    <lineage>
        <taxon>Bacteria</taxon>
        <taxon>Pseudomonadati</taxon>
        <taxon>Bacteroidota</taxon>
        <taxon>Cytophagia</taxon>
        <taxon>Cytophagales</taxon>
        <taxon>Flammeovirgaceae</taxon>
        <taxon>Rapidithrix</taxon>
    </lineage>
</organism>
<gene>
    <name evidence="9" type="primary">xseA</name>
    <name evidence="9" type="ORF">AAG747_10310</name>
</gene>
<dbReference type="Pfam" id="PF02601">
    <property type="entry name" value="Exonuc_VII_L"/>
    <property type="match status" value="1"/>
</dbReference>
<reference evidence="9 10" key="1">
    <citation type="submission" date="2024-04" db="EMBL/GenBank/DDBJ databases">
        <title>Novel genus in family Flammeovirgaceae.</title>
        <authorList>
            <person name="Nguyen T.H."/>
            <person name="Vuong T.Q."/>
            <person name="Le H."/>
            <person name="Kim S.-G."/>
        </authorList>
    </citation>
    <scope>NUCLEOTIDE SEQUENCE [LARGE SCALE GENOMIC DNA]</scope>
    <source>
        <strain evidence="9 10">JCM 23209</strain>
    </source>
</reference>
<keyword evidence="1" id="KW-0963">Cytoplasm</keyword>
<keyword evidence="6" id="KW-0175">Coiled coil</keyword>
<dbReference type="GO" id="GO:0009318">
    <property type="term" value="C:exodeoxyribonuclease VII complex"/>
    <property type="evidence" value="ECO:0007669"/>
    <property type="project" value="UniProtKB-UniRule"/>
</dbReference>
<accession>A0AAW9SC51</accession>
<dbReference type="PANTHER" id="PTHR30008:SF0">
    <property type="entry name" value="EXODEOXYRIBONUCLEASE 7 LARGE SUBUNIT"/>
    <property type="match status" value="1"/>
</dbReference>
<feature type="domain" description="OB-fold nucleic acid binding" evidence="8">
    <location>
        <begin position="5"/>
        <end position="108"/>
    </location>
</feature>
<keyword evidence="2 5" id="KW-0540">Nuclease</keyword>
<feature type="domain" description="Exonuclease VII large subunit C-terminal" evidence="7">
    <location>
        <begin position="133"/>
        <end position="331"/>
    </location>
</feature>
<proteinExistence type="inferred from homology"/>
<evidence type="ECO:0000259" key="7">
    <source>
        <dbReference type="Pfam" id="PF02601"/>
    </source>
</evidence>
<evidence type="ECO:0000313" key="9">
    <source>
        <dbReference type="EMBL" id="MEN7548301.1"/>
    </source>
</evidence>
<dbReference type="RefSeq" id="WP_346821080.1">
    <property type="nucleotide sequence ID" value="NZ_JBDKWZ010000005.1"/>
</dbReference>
<dbReference type="InterPro" id="IPR025824">
    <property type="entry name" value="OB-fold_nuc-bd_dom"/>
</dbReference>
<evidence type="ECO:0000259" key="8">
    <source>
        <dbReference type="Pfam" id="PF13742"/>
    </source>
</evidence>
<dbReference type="EMBL" id="JBDKWZ010000005">
    <property type="protein sequence ID" value="MEN7548301.1"/>
    <property type="molecule type" value="Genomic_DNA"/>
</dbReference>
<dbReference type="Pfam" id="PF13742">
    <property type="entry name" value="tRNA_anti_2"/>
    <property type="match status" value="1"/>
</dbReference>
<dbReference type="GO" id="GO:0008855">
    <property type="term" value="F:exodeoxyribonuclease VII activity"/>
    <property type="evidence" value="ECO:0007669"/>
    <property type="project" value="UniProtKB-UniRule"/>
</dbReference>
<keyword evidence="3 5" id="KW-0378">Hydrolase</keyword>
<dbReference type="GO" id="GO:0006308">
    <property type="term" value="P:DNA catabolic process"/>
    <property type="evidence" value="ECO:0007669"/>
    <property type="project" value="UniProtKB-UniRule"/>
</dbReference>
<dbReference type="EC" id="3.1.11.6" evidence="5"/>
<evidence type="ECO:0000256" key="2">
    <source>
        <dbReference type="ARBA" id="ARBA00022722"/>
    </source>
</evidence>
<evidence type="ECO:0000256" key="1">
    <source>
        <dbReference type="ARBA" id="ARBA00022490"/>
    </source>
</evidence>
<dbReference type="InterPro" id="IPR003753">
    <property type="entry name" value="Exonuc_VII_L"/>
</dbReference>
<dbReference type="PANTHER" id="PTHR30008">
    <property type="entry name" value="EXODEOXYRIBONUCLEASE 7 LARGE SUBUNIT"/>
    <property type="match status" value="1"/>
</dbReference>
<dbReference type="AlphaFoldDB" id="A0AAW9SC51"/>
<dbReference type="NCBIfam" id="TIGR00237">
    <property type="entry name" value="xseA"/>
    <property type="match status" value="1"/>
</dbReference>
<dbReference type="CDD" id="cd04489">
    <property type="entry name" value="ExoVII_LU_OBF"/>
    <property type="match status" value="1"/>
</dbReference>
<sequence>MKYFTLYQLNKSIQKHLQSIQREVWITAEVAQVNIAEHCYLELVQKDEQTERIVARSRGIIWSKRLDELYGNLGEDLENLLAPGVKVLVQVMLNFHQVHGLSLLISDIDPRYTLGELELKRQATLKKLQELDLLNRQKLLTLPPVLQRIAIISSPEAAGYTDFINQLQHNAYGYDFQLTLYQTAVQGERALPEIARQLQQVHEEAYDVVVLIRGGGSKLDLEVFNEFAIAEQIALLPYPVLTGIGHHRDETVADLVAYHALKTPTAVAEFLIQYNLEFEMRLQQLLDRIVRKADGVLEYQLEVYRQLENNIKNLTQNKLQQEHTFLQNQKMLLQTRVDFMLQKTRLQLEAMEKQIESLSPERVLARGFSITLKDGKVVKPGLEVLPGDVLSTHTSVQVIESKVLKIQQKNENIE</sequence>
<keyword evidence="4 5" id="KW-0269">Exonuclease</keyword>
<dbReference type="GO" id="GO:0003676">
    <property type="term" value="F:nucleic acid binding"/>
    <property type="evidence" value="ECO:0007669"/>
    <property type="project" value="InterPro"/>
</dbReference>
<comment type="catalytic activity">
    <reaction evidence="5">
        <text>Exonucleolytic cleavage in either 5'- to 3'- or 3'- to 5'-direction to yield nucleoside 5'-phosphates.</text>
        <dbReference type="EC" id="3.1.11.6"/>
    </reaction>
</comment>
<protein>
    <recommendedName>
        <fullName evidence="5">Exodeoxyribonuclease 7 large subunit</fullName>
        <ecNumber evidence="5">3.1.11.6</ecNumber>
    </recommendedName>
</protein>
<feature type="coiled-coil region" evidence="6">
    <location>
        <begin position="297"/>
        <end position="324"/>
    </location>
</feature>
<comment type="caution">
    <text evidence="9">The sequence shown here is derived from an EMBL/GenBank/DDBJ whole genome shotgun (WGS) entry which is preliminary data.</text>
</comment>
<comment type="subcellular location">
    <subcellularLocation>
        <location evidence="5">Cytoplasm</location>
    </subcellularLocation>
</comment>
<evidence type="ECO:0000256" key="3">
    <source>
        <dbReference type="ARBA" id="ARBA00022801"/>
    </source>
</evidence>
<evidence type="ECO:0000313" key="10">
    <source>
        <dbReference type="Proteomes" id="UP001403385"/>
    </source>
</evidence>
<name>A0AAW9SC51_9BACT</name>
<comment type="similarity">
    <text evidence="5">Belongs to the XseA family.</text>
</comment>
<evidence type="ECO:0000256" key="4">
    <source>
        <dbReference type="ARBA" id="ARBA00022839"/>
    </source>
</evidence>
<evidence type="ECO:0000256" key="5">
    <source>
        <dbReference type="RuleBase" id="RU004355"/>
    </source>
</evidence>
<evidence type="ECO:0000256" key="6">
    <source>
        <dbReference type="SAM" id="Coils"/>
    </source>
</evidence>
<dbReference type="Proteomes" id="UP001403385">
    <property type="component" value="Unassembled WGS sequence"/>
</dbReference>
<dbReference type="GO" id="GO:0005737">
    <property type="term" value="C:cytoplasm"/>
    <property type="evidence" value="ECO:0007669"/>
    <property type="project" value="UniProtKB-SubCell"/>
</dbReference>
<dbReference type="InterPro" id="IPR020579">
    <property type="entry name" value="Exonuc_VII_lsu_C"/>
</dbReference>